<evidence type="ECO:0000313" key="2">
    <source>
        <dbReference type="EMBL" id="MPC12114.1"/>
    </source>
</evidence>
<accession>A0A5B7CTY4</accession>
<evidence type="ECO:0000256" key="1">
    <source>
        <dbReference type="SAM" id="MobiDB-lite"/>
    </source>
</evidence>
<dbReference type="EMBL" id="VSRR010000198">
    <property type="protein sequence ID" value="MPC12114.1"/>
    <property type="molecule type" value="Genomic_DNA"/>
</dbReference>
<proteinExistence type="predicted"/>
<reference evidence="2 3" key="1">
    <citation type="submission" date="2019-05" db="EMBL/GenBank/DDBJ databases">
        <title>Another draft genome of Portunus trituberculatus and its Hox gene families provides insights of decapod evolution.</title>
        <authorList>
            <person name="Jeong J.-H."/>
            <person name="Song I."/>
            <person name="Kim S."/>
            <person name="Choi T."/>
            <person name="Kim D."/>
            <person name="Ryu S."/>
            <person name="Kim W."/>
        </authorList>
    </citation>
    <scope>NUCLEOTIDE SEQUENCE [LARGE SCALE GENOMIC DNA]</scope>
    <source>
        <tissue evidence="2">Muscle</tissue>
    </source>
</reference>
<feature type="region of interest" description="Disordered" evidence="1">
    <location>
        <begin position="109"/>
        <end position="128"/>
    </location>
</feature>
<dbReference type="AlphaFoldDB" id="A0A5B7CTY4"/>
<comment type="caution">
    <text evidence="2">The sequence shown here is derived from an EMBL/GenBank/DDBJ whole genome shotgun (WGS) entry which is preliminary data.</text>
</comment>
<protein>
    <submittedName>
        <fullName evidence="2">Uncharacterized protein</fullName>
    </submittedName>
</protein>
<keyword evidence="3" id="KW-1185">Reference proteome</keyword>
<name>A0A5B7CTY4_PORTR</name>
<evidence type="ECO:0000313" key="3">
    <source>
        <dbReference type="Proteomes" id="UP000324222"/>
    </source>
</evidence>
<gene>
    <name evidence="2" type="ORF">E2C01_004792</name>
</gene>
<sequence>MLLLVITRVGRRQKYSLLFRAMLLGWRDSSSCSIQWRRPATPLLRVVPKAVSLSPPQVCGLAVLGKENIMRHAAEQHEGRGAYQCQYCKKVSIRMSPLACMTVFWSRPARSRAPPSQGPPPPRHHAHT</sequence>
<dbReference type="Proteomes" id="UP000324222">
    <property type="component" value="Unassembled WGS sequence"/>
</dbReference>
<organism evidence="2 3">
    <name type="scientific">Portunus trituberculatus</name>
    <name type="common">Swimming crab</name>
    <name type="synonym">Neptunus trituberculatus</name>
    <dbReference type="NCBI Taxonomy" id="210409"/>
    <lineage>
        <taxon>Eukaryota</taxon>
        <taxon>Metazoa</taxon>
        <taxon>Ecdysozoa</taxon>
        <taxon>Arthropoda</taxon>
        <taxon>Crustacea</taxon>
        <taxon>Multicrustacea</taxon>
        <taxon>Malacostraca</taxon>
        <taxon>Eumalacostraca</taxon>
        <taxon>Eucarida</taxon>
        <taxon>Decapoda</taxon>
        <taxon>Pleocyemata</taxon>
        <taxon>Brachyura</taxon>
        <taxon>Eubrachyura</taxon>
        <taxon>Portunoidea</taxon>
        <taxon>Portunidae</taxon>
        <taxon>Portuninae</taxon>
        <taxon>Portunus</taxon>
    </lineage>
</organism>